<dbReference type="RefSeq" id="WP_217651276.1">
    <property type="nucleotide sequence ID" value="NZ_FQVX01000003.1"/>
</dbReference>
<proteinExistence type="predicted"/>
<keyword evidence="1" id="KW-0472">Membrane</keyword>
<feature type="transmembrane region" description="Helical" evidence="1">
    <location>
        <begin position="176"/>
        <end position="201"/>
    </location>
</feature>
<keyword evidence="1" id="KW-1133">Transmembrane helix</keyword>
<keyword evidence="3" id="KW-1185">Reference proteome</keyword>
<dbReference type="Pfam" id="PF04087">
    <property type="entry name" value="DUF389"/>
    <property type="match status" value="1"/>
</dbReference>
<organism evidence="2 3">
    <name type="scientific">Geodermatophilus nigrescens</name>
    <dbReference type="NCBI Taxonomy" id="1070870"/>
    <lineage>
        <taxon>Bacteria</taxon>
        <taxon>Bacillati</taxon>
        <taxon>Actinomycetota</taxon>
        <taxon>Actinomycetes</taxon>
        <taxon>Geodermatophilales</taxon>
        <taxon>Geodermatophilaceae</taxon>
        <taxon>Geodermatophilus</taxon>
    </lineage>
</organism>
<evidence type="ECO:0000256" key="1">
    <source>
        <dbReference type="SAM" id="Phobius"/>
    </source>
</evidence>
<dbReference type="Proteomes" id="UP000184471">
    <property type="component" value="Unassembled WGS sequence"/>
</dbReference>
<gene>
    <name evidence="2" type="ORF">SAMN05444351_3007</name>
</gene>
<dbReference type="PANTHER" id="PTHR20992:SF9">
    <property type="entry name" value="AT15442P-RELATED"/>
    <property type="match status" value="1"/>
</dbReference>
<feature type="transmembrane region" description="Helical" evidence="1">
    <location>
        <begin position="117"/>
        <end position="135"/>
    </location>
</feature>
<protein>
    <submittedName>
        <fullName evidence="2">Uncharacterized hydrophobic domain-containing protein</fullName>
    </submittedName>
</protein>
<accession>A0A1M5M1V7</accession>
<evidence type="ECO:0000313" key="3">
    <source>
        <dbReference type="Proteomes" id="UP000184471"/>
    </source>
</evidence>
<evidence type="ECO:0000313" key="2">
    <source>
        <dbReference type="EMBL" id="SHG71170.1"/>
    </source>
</evidence>
<dbReference type="InterPro" id="IPR005240">
    <property type="entry name" value="DUF389"/>
</dbReference>
<sequence length="323" mass="33533">MLLHLRVTVPPDRTDDVRDLFERCPGTAHLAVFPGSSLDPPGDLFLVDVARESADALVAGLRRLHVDRDGGITIETVDTAVSARAERAEEEAPGDGSDAVVWEQVVRTTAADSSLSVSYLAFLTIATLLAAVAIVNDSAILVIGAMVLGPEFAPLAGLAVALVHRRRGIARTAAKALVVGFAVAIAVTALVTLAGRGLGWFGPEVLAMERPQTGFITRPDRWSVVVAVLAGIAGVLSLTSAKSSALVGVFISVTTVPAAADMAVALALGGGTEFWRATAQLGINLAGILVAAVATLALQRALWRRVPQVVPRLEATDGARLHV</sequence>
<dbReference type="STRING" id="1070870.SAMN05444351_3007"/>
<feature type="transmembrane region" description="Helical" evidence="1">
    <location>
        <begin position="274"/>
        <end position="298"/>
    </location>
</feature>
<reference evidence="2 3" key="1">
    <citation type="submission" date="2016-11" db="EMBL/GenBank/DDBJ databases">
        <authorList>
            <person name="Jaros S."/>
            <person name="Januszkiewicz K."/>
            <person name="Wedrychowicz H."/>
        </authorList>
    </citation>
    <scope>NUCLEOTIDE SEQUENCE [LARGE SCALE GENOMIC DNA]</scope>
    <source>
        <strain evidence="2 3">DSM 45408</strain>
    </source>
</reference>
<keyword evidence="1" id="KW-0812">Transmembrane</keyword>
<name>A0A1M5M1V7_9ACTN</name>
<dbReference type="PANTHER" id="PTHR20992">
    <property type="entry name" value="AT15442P-RELATED"/>
    <property type="match status" value="1"/>
</dbReference>
<dbReference type="EMBL" id="FQVX01000003">
    <property type="protein sequence ID" value="SHG71170.1"/>
    <property type="molecule type" value="Genomic_DNA"/>
</dbReference>
<feature type="transmembrane region" description="Helical" evidence="1">
    <location>
        <begin position="141"/>
        <end position="164"/>
    </location>
</feature>
<feature type="transmembrane region" description="Helical" evidence="1">
    <location>
        <begin position="221"/>
        <end position="238"/>
    </location>
</feature>
<dbReference type="AlphaFoldDB" id="A0A1M5M1V7"/>
<feature type="transmembrane region" description="Helical" evidence="1">
    <location>
        <begin position="245"/>
        <end position="268"/>
    </location>
</feature>